<accession>A0ABP0TVQ1</accession>
<evidence type="ECO:0000313" key="2">
    <source>
        <dbReference type="EMBL" id="CAK9206293.1"/>
    </source>
</evidence>
<dbReference type="Proteomes" id="UP001497512">
    <property type="component" value="Chromosome 15"/>
</dbReference>
<name>A0ABP0TVQ1_9BRYO</name>
<protein>
    <submittedName>
        <fullName evidence="2">Uncharacterized protein</fullName>
    </submittedName>
</protein>
<feature type="region of interest" description="Disordered" evidence="1">
    <location>
        <begin position="1"/>
        <end position="25"/>
    </location>
</feature>
<reference evidence="2" key="1">
    <citation type="submission" date="2024-02" db="EMBL/GenBank/DDBJ databases">
        <authorList>
            <consortium name="ELIXIR-Norway"/>
            <consortium name="Elixir Norway"/>
        </authorList>
    </citation>
    <scope>NUCLEOTIDE SEQUENCE</scope>
</reference>
<sequence length="125" mass="14068">MRAEQRSKLQANKQRSGTLSLRRRDESNAAAALKVLCAKKRRASEEDEQGNVGWTGHAAGRVQQRRGRYGHRRRAGLRGRPGRDPASMEVSSKRFTRPADPVGCHRQGKFLGVRNINFFQPGIVF</sequence>
<feature type="region of interest" description="Disordered" evidence="1">
    <location>
        <begin position="41"/>
        <end position="103"/>
    </location>
</feature>
<proteinExistence type="predicted"/>
<dbReference type="EMBL" id="OZ019907">
    <property type="protein sequence ID" value="CAK9206293.1"/>
    <property type="molecule type" value="Genomic_DNA"/>
</dbReference>
<evidence type="ECO:0000313" key="3">
    <source>
        <dbReference type="Proteomes" id="UP001497512"/>
    </source>
</evidence>
<organism evidence="2 3">
    <name type="scientific">Sphagnum troendelagicum</name>
    <dbReference type="NCBI Taxonomy" id="128251"/>
    <lineage>
        <taxon>Eukaryota</taxon>
        <taxon>Viridiplantae</taxon>
        <taxon>Streptophyta</taxon>
        <taxon>Embryophyta</taxon>
        <taxon>Bryophyta</taxon>
        <taxon>Sphagnophytina</taxon>
        <taxon>Sphagnopsida</taxon>
        <taxon>Sphagnales</taxon>
        <taxon>Sphagnaceae</taxon>
        <taxon>Sphagnum</taxon>
    </lineage>
</organism>
<gene>
    <name evidence="2" type="ORF">CSSPTR1EN2_LOCUS8276</name>
</gene>
<evidence type="ECO:0000256" key="1">
    <source>
        <dbReference type="SAM" id="MobiDB-lite"/>
    </source>
</evidence>
<keyword evidence="3" id="KW-1185">Reference proteome</keyword>
<feature type="compositionally biased region" description="Basic residues" evidence="1">
    <location>
        <begin position="63"/>
        <end position="77"/>
    </location>
</feature>
<feature type="compositionally biased region" description="Polar residues" evidence="1">
    <location>
        <begin position="8"/>
        <end position="19"/>
    </location>
</feature>